<dbReference type="EMBL" id="JAGYWB010000003">
    <property type="protein sequence ID" value="KAI0527123.1"/>
    <property type="molecule type" value="Genomic_DNA"/>
</dbReference>
<gene>
    <name evidence="2" type="ORF">KFK09_002721</name>
</gene>
<protein>
    <submittedName>
        <fullName evidence="2">Uncharacterized protein</fullName>
    </submittedName>
</protein>
<evidence type="ECO:0000313" key="2">
    <source>
        <dbReference type="EMBL" id="KAI0527123.1"/>
    </source>
</evidence>
<sequence>MSLLHNNSSLAHLLIMSKLVHSTAFTIDVFAITTQINLNLKPNPMSFSSTPSLKVSISSRGNKFLIVGLPQ</sequence>
<accession>A0A8T3C814</accession>
<dbReference type="Proteomes" id="UP000829196">
    <property type="component" value="Unassembled WGS sequence"/>
</dbReference>
<name>A0A8T3C814_DENNO</name>
<comment type="caution">
    <text evidence="2">The sequence shown here is derived from an EMBL/GenBank/DDBJ whole genome shotgun (WGS) entry which is preliminary data.</text>
</comment>
<evidence type="ECO:0000313" key="3">
    <source>
        <dbReference type="Proteomes" id="UP000829196"/>
    </source>
</evidence>
<proteinExistence type="predicted"/>
<keyword evidence="1" id="KW-0732">Signal</keyword>
<evidence type="ECO:0000256" key="1">
    <source>
        <dbReference type="SAM" id="SignalP"/>
    </source>
</evidence>
<reference evidence="2" key="1">
    <citation type="journal article" date="2022" name="Front. Genet.">
        <title>Chromosome-Scale Assembly of the Dendrobium nobile Genome Provides Insights Into the Molecular Mechanism of the Biosynthesis of the Medicinal Active Ingredient of Dendrobium.</title>
        <authorList>
            <person name="Xu Q."/>
            <person name="Niu S.-C."/>
            <person name="Li K.-L."/>
            <person name="Zheng P.-J."/>
            <person name="Zhang X.-J."/>
            <person name="Jia Y."/>
            <person name="Liu Y."/>
            <person name="Niu Y.-X."/>
            <person name="Yu L.-H."/>
            <person name="Chen D.-F."/>
            <person name="Zhang G.-Q."/>
        </authorList>
    </citation>
    <scope>NUCLEOTIDE SEQUENCE</scope>
    <source>
        <tissue evidence="2">Leaf</tissue>
    </source>
</reference>
<feature type="chain" id="PRO_5035827645" evidence="1">
    <location>
        <begin position="23"/>
        <end position="71"/>
    </location>
</feature>
<keyword evidence="3" id="KW-1185">Reference proteome</keyword>
<dbReference type="AlphaFoldDB" id="A0A8T3C814"/>
<feature type="signal peptide" evidence="1">
    <location>
        <begin position="1"/>
        <end position="22"/>
    </location>
</feature>
<organism evidence="2 3">
    <name type="scientific">Dendrobium nobile</name>
    <name type="common">Orchid</name>
    <dbReference type="NCBI Taxonomy" id="94219"/>
    <lineage>
        <taxon>Eukaryota</taxon>
        <taxon>Viridiplantae</taxon>
        <taxon>Streptophyta</taxon>
        <taxon>Embryophyta</taxon>
        <taxon>Tracheophyta</taxon>
        <taxon>Spermatophyta</taxon>
        <taxon>Magnoliopsida</taxon>
        <taxon>Liliopsida</taxon>
        <taxon>Asparagales</taxon>
        <taxon>Orchidaceae</taxon>
        <taxon>Epidendroideae</taxon>
        <taxon>Malaxideae</taxon>
        <taxon>Dendrobiinae</taxon>
        <taxon>Dendrobium</taxon>
    </lineage>
</organism>